<dbReference type="Proteomes" id="UP000095743">
    <property type="component" value="Chromosome"/>
</dbReference>
<dbReference type="KEGG" id="gfe:Gferi_01695"/>
<sequence length="233" mass="25335">MGLFYSPYGGFGPGMMFLLPAIILAMYAQAKVRNTFQKYLKVSNQKGYTGAQVARAILDRNGLRDVEVEHVGGYLSDHYDPRVKVLRLSPQVFSGTSIASISVAAHEAGHAIQHGVGYIPLTMRNTIAPIASFGSQAVWMLVFGGFILGWTGLIDLGILLYMAAVAFQIITLPVEFNASSRAIEQLEIGGFISTEEIRPSKKVLDAAALTYVAAMAVSVAQLLRLLVLRNRRD</sequence>
<name>A0A1D8GBZ4_9FIRM</name>
<keyword evidence="1" id="KW-1133">Transmembrane helix</keyword>
<protein>
    <submittedName>
        <fullName evidence="2">Peptidase</fullName>
    </submittedName>
</protein>
<evidence type="ECO:0000313" key="2">
    <source>
        <dbReference type="EMBL" id="AOT68416.1"/>
    </source>
</evidence>
<reference evidence="2 3" key="1">
    <citation type="submission" date="2016-09" db="EMBL/GenBank/DDBJ databases">
        <title>Genomic analysis reveals versatility of anaerobic energy metabolism of Geosporobacter ferrireducens IRF9 of phylum Firmicutes.</title>
        <authorList>
            <person name="Kim S.-J."/>
        </authorList>
    </citation>
    <scope>NUCLEOTIDE SEQUENCE [LARGE SCALE GENOMIC DNA]</scope>
    <source>
        <strain evidence="2 3">IRF9</strain>
    </source>
</reference>
<feature type="transmembrane region" description="Helical" evidence="1">
    <location>
        <begin position="6"/>
        <end position="28"/>
    </location>
</feature>
<evidence type="ECO:0000313" key="3">
    <source>
        <dbReference type="Proteomes" id="UP000095743"/>
    </source>
</evidence>
<keyword evidence="1" id="KW-0472">Membrane</keyword>
<dbReference type="AlphaFoldDB" id="A0A1D8GBZ4"/>
<feature type="transmembrane region" description="Helical" evidence="1">
    <location>
        <begin position="208"/>
        <end position="227"/>
    </location>
</feature>
<organism evidence="2 3">
    <name type="scientific">Geosporobacter ferrireducens</name>
    <dbReference type="NCBI Taxonomy" id="1424294"/>
    <lineage>
        <taxon>Bacteria</taxon>
        <taxon>Bacillati</taxon>
        <taxon>Bacillota</taxon>
        <taxon>Clostridia</taxon>
        <taxon>Peptostreptococcales</taxon>
        <taxon>Thermotaleaceae</taxon>
        <taxon>Geosporobacter</taxon>
    </lineage>
</organism>
<keyword evidence="3" id="KW-1185">Reference proteome</keyword>
<dbReference type="RefSeq" id="WP_069973969.1">
    <property type="nucleotide sequence ID" value="NZ_CP017269.1"/>
</dbReference>
<dbReference type="STRING" id="1424294.Gferi_01695"/>
<dbReference type="PANTHER" id="PTHR36434:SF1">
    <property type="entry name" value="MEMBRANE PROTEASE YUGP-RELATED"/>
    <property type="match status" value="1"/>
</dbReference>
<dbReference type="Pfam" id="PF04298">
    <property type="entry name" value="Zn_peptidase_2"/>
    <property type="match status" value="1"/>
</dbReference>
<dbReference type="PANTHER" id="PTHR36434">
    <property type="entry name" value="MEMBRANE PROTEASE YUGP-RELATED"/>
    <property type="match status" value="1"/>
</dbReference>
<accession>A0A1D8GBZ4</accession>
<proteinExistence type="predicted"/>
<dbReference type="OrthoDB" id="9784298at2"/>
<feature type="transmembrane region" description="Helical" evidence="1">
    <location>
        <begin position="137"/>
        <end position="170"/>
    </location>
</feature>
<keyword evidence="1" id="KW-0812">Transmembrane</keyword>
<evidence type="ECO:0000256" key="1">
    <source>
        <dbReference type="SAM" id="Phobius"/>
    </source>
</evidence>
<dbReference type="InterPro" id="IPR007395">
    <property type="entry name" value="Zn_peptidase_2"/>
</dbReference>
<dbReference type="EMBL" id="CP017269">
    <property type="protein sequence ID" value="AOT68416.1"/>
    <property type="molecule type" value="Genomic_DNA"/>
</dbReference>
<gene>
    <name evidence="2" type="ORF">Gferi_01695</name>
</gene>